<proteinExistence type="predicted"/>
<keyword evidence="3" id="KW-1185">Reference proteome</keyword>
<dbReference type="Proteomes" id="UP000192319">
    <property type="component" value="Unassembled WGS sequence"/>
</dbReference>
<organism evidence="1 4">
    <name type="scientific">Mycobacterium alsense</name>
    <dbReference type="NCBI Taxonomy" id="324058"/>
    <lineage>
        <taxon>Bacteria</taxon>
        <taxon>Bacillati</taxon>
        <taxon>Actinomycetota</taxon>
        <taxon>Actinomycetes</taxon>
        <taxon>Mycobacteriales</taxon>
        <taxon>Mycobacteriaceae</taxon>
        <taxon>Mycobacterium</taxon>
    </lineage>
</organism>
<name>A0AA42BXP6_9MYCO</name>
<reference evidence="1" key="3">
    <citation type="journal article" date="2022" name="BMC Genomics">
        <title>Comparative genome analysis of mycobacteria focusing on tRNA and non-coding RNA.</title>
        <authorList>
            <person name="Behra P.R.K."/>
            <person name="Pettersson B.M.F."/>
            <person name="Ramesh M."/>
            <person name="Das S."/>
            <person name="Dasgupta S."/>
            <person name="Kirsebom L.A."/>
        </authorList>
    </citation>
    <scope>NUCLEOTIDE SEQUENCE</scope>
    <source>
        <strain evidence="1">CCUG 55640</strain>
    </source>
</reference>
<evidence type="ECO:0000313" key="1">
    <source>
        <dbReference type="EMBL" id="MCV7378655.1"/>
    </source>
</evidence>
<reference evidence="1" key="2">
    <citation type="submission" date="2020-07" db="EMBL/GenBank/DDBJ databases">
        <authorList>
            <person name="Pettersson B.M.F."/>
            <person name="Behra P.R.K."/>
            <person name="Ramesh M."/>
            <person name="Das S."/>
            <person name="Dasgupta S."/>
            <person name="Kirsebom L.A."/>
        </authorList>
    </citation>
    <scope>NUCLEOTIDE SEQUENCE</scope>
    <source>
        <strain evidence="1">CCUG 55640</strain>
    </source>
</reference>
<evidence type="ECO:0000313" key="3">
    <source>
        <dbReference type="Proteomes" id="UP000192319"/>
    </source>
</evidence>
<sequence>MPEPEDHRSDPRHHTLKLKAMLEEACRHAREDIAKIEDPKGQALFEVTAEVLGGLLNAYNDYELRAPAWH</sequence>
<dbReference type="RefSeq" id="WP_083136146.1">
    <property type="nucleotide sequence ID" value="NZ_JACKVH010000012.1"/>
</dbReference>
<dbReference type="AlphaFoldDB" id="A0AA42BXP6"/>
<comment type="caution">
    <text evidence="1">The sequence shown here is derived from an EMBL/GenBank/DDBJ whole genome shotgun (WGS) entry which is preliminary data.</text>
</comment>
<protein>
    <submittedName>
        <fullName evidence="1">Uncharacterized protein</fullName>
    </submittedName>
</protein>
<reference evidence="2 3" key="1">
    <citation type="submission" date="2017-02" db="EMBL/GenBank/DDBJ databases">
        <title>The new phylogeny of genus Mycobacterium.</title>
        <authorList>
            <person name="Tortoli E."/>
            <person name="Trovato A."/>
            <person name="Cirillo D.M."/>
        </authorList>
    </citation>
    <scope>NUCLEOTIDE SEQUENCE [LARGE SCALE GENOMIC DNA]</scope>
    <source>
        <strain evidence="2 3">DSM 45230</strain>
    </source>
</reference>
<dbReference type="EMBL" id="JACKVH010000012">
    <property type="protein sequence ID" value="MCV7378655.1"/>
    <property type="molecule type" value="Genomic_DNA"/>
</dbReference>
<evidence type="ECO:0000313" key="4">
    <source>
        <dbReference type="Proteomes" id="UP001141650"/>
    </source>
</evidence>
<dbReference type="EMBL" id="MVHD01000001">
    <property type="protein sequence ID" value="OQZ93900.1"/>
    <property type="molecule type" value="Genomic_DNA"/>
</dbReference>
<gene>
    <name evidence="2" type="ORF">BST11_00930</name>
    <name evidence="1" type="ORF">H7K38_08285</name>
</gene>
<evidence type="ECO:0000313" key="2">
    <source>
        <dbReference type="EMBL" id="OQZ93900.1"/>
    </source>
</evidence>
<accession>A0AA42BXP6</accession>
<dbReference type="Proteomes" id="UP001141650">
    <property type="component" value="Unassembled WGS sequence"/>
</dbReference>